<dbReference type="EMBL" id="LN890655">
    <property type="protein sequence ID" value="CUS03932.2"/>
    <property type="molecule type" value="Genomic_DNA"/>
</dbReference>
<organism evidence="1 2">
    <name type="scientific">Candidatus Promineifilum breve</name>
    <dbReference type="NCBI Taxonomy" id="1806508"/>
    <lineage>
        <taxon>Bacteria</taxon>
        <taxon>Bacillati</taxon>
        <taxon>Chloroflexota</taxon>
        <taxon>Ardenticatenia</taxon>
        <taxon>Candidatus Promineifilales</taxon>
        <taxon>Candidatus Promineifilaceae</taxon>
        <taxon>Candidatus Promineifilum</taxon>
    </lineage>
</organism>
<dbReference type="KEGG" id="pbf:CFX0092_A2054"/>
<sequence>MFPKQRLERLGNENLYGIANCPSAISRFRREEVRTTIDKLSYPILNRDVSLCVKQLALHSASSNKGG</sequence>
<accession>A0A160T2R1</accession>
<protein>
    <submittedName>
        <fullName evidence="1">Uncharacterized protein</fullName>
    </submittedName>
</protein>
<name>A0A160T2R1_9CHLR</name>
<evidence type="ECO:0000313" key="1">
    <source>
        <dbReference type="EMBL" id="CUS03932.2"/>
    </source>
</evidence>
<dbReference type="AlphaFoldDB" id="A0A160T2R1"/>
<gene>
    <name evidence="1" type="ORF">CFX0092_A2054</name>
</gene>
<dbReference type="Proteomes" id="UP000215027">
    <property type="component" value="Chromosome I"/>
</dbReference>
<keyword evidence="2" id="KW-1185">Reference proteome</keyword>
<reference evidence="1" key="1">
    <citation type="submission" date="2016-01" db="EMBL/GenBank/DDBJ databases">
        <authorList>
            <person name="Mcilroy J.S."/>
            <person name="Karst M S."/>
            <person name="Albertsen M."/>
        </authorList>
    </citation>
    <scope>NUCLEOTIDE SEQUENCE</scope>
    <source>
        <strain evidence="1">Cfx-K</strain>
    </source>
</reference>
<proteinExistence type="predicted"/>
<evidence type="ECO:0000313" key="2">
    <source>
        <dbReference type="Proteomes" id="UP000215027"/>
    </source>
</evidence>